<evidence type="ECO:0000256" key="2">
    <source>
        <dbReference type="ARBA" id="ARBA00023125"/>
    </source>
</evidence>
<dbReference type="NCBIfam" id="NF033788">
    <property type="entry name" value="HTH_metalloreg"/>
    <property type="match status" value="1"/>
</dbReference>
<organism evidence="5 6">
    <name type="scientific">Vibrio neptunius</name>
    <dbReference type="NCBI Taxonomy" id="170651"/>
    <lineage>
        <taxon>Bacteria</taxon>
        <taxon>Pseudomonadati</taxon>
        <taxon>Pseudomonadota</taxon>
        <taxon>Gammaproteobacteria</taxon>
        <taxon>Vibrionales</taxon>
        <taxon>Vibrionaceae</taxon>
        <taxon>Vibrio</taxon>
    </lineage>
</organism>
<dbReference type="RefSeq" id="WP_206369113.1">
    <property type="nucleotide sequence ID" value="NZ_CAWPTM010000178.1"/>
</dbReference>
<feature type="domain" description="HTH arsR-type" evidence="4">
    <location>
        <begin position="10"/>
        <end position="103"/>
    </location>
</feature>
<dbReference type="InterPro" id="IPR001845">
    <property type="entry name" value="HTH_ArsR_DNA-bd_dom"/>
</dbReference>
<keyword evidence="2" id="KW-0238">DNA-binding</keyword>
<dbReference type="SMART" id="SM00418">
    <property type="entry name" value="HTH_ARSR"/>
    <property type="match status" value="1"/>
</dbReference>
<dbReference type="InterPro" id="IPR036390">
    <property type="entry name" value="WH_DNA-bd_sf"/>
</dbReference>
<evidence type="ECO:0000256" key="3">
    <source>
        <dbReference type="ARBA" id="ARBA00023163"/>
    </source>
</evidence>
<sequence>MNPDTLDIIQMRGSAEEASGILKIMAHPVRLMILCQLTQGEIGVGELQNRSLLSQSAFSQHLTVLRKNHLIKARKVSQQVFYSLADARIETLIECFHAVFCRR</sequence>
<dbReference type="InterPro" id="IPR011991">
    <property type="entry name" value="ArsR-like_HTH"/>
</dbReference>
<dbReference type="PROSITE" id="PS50987">
    <property type="entry name" value="HTH_ARSR_2"/>
    <property type="match status" value="1"/>
</dbReference>
<dbReference type="Pfam" id="PF01022">
    <property type="entry name" value="HTH_5"/>
    <property type="match status" value="1"/>
</dbReference>
<dbReference type="PRINTS" id="PR00778">
    <property type="entry name" value="HTHARSR"/>
</dbReference>
<evidence type="ECO:0000313" key="6">
    <source>
        <dbReference type="Proteomes" id="UP000779070"/>
    </source>
</evidence>
<dbReference type="Gene3D" id="1.10.10.10">
    <property type="entry name" value="Winged helix-like DNA-binding domain superfamily/Winged helix DNA-binding domain"/>
    <property type="match status" value="1"/>
</dbReference>
<name>A0ABS2ZXJ5_9VIBR</name>
<dbReference type="InterPro" id="IPR051011">
    <property type="entry name" value="Metal_resp_trans_reg"/>
</dbReference>
<dbReference type="EMBL" id="JAFHLB010000004">
    <property type="protein sequence ID" value="MBN3576970.1"/>
    <property type="molecule type" value="Genomic_DNA"/>
</dbReference>
<evidence type="ECO:0000259" key="4">
    <source>
        <dbReference type="PROSITE" id="PS50987"/>
    </source>
</evidence>
<accession>A0ABS2ZXJ5</accession>
<dbReference type="CDD" id="cd00090">
    <property type="entry name" value="HTH_ARSR"/>
    <property type="match status" value="1"/>
</dbReference>
<dbReference type="InterPro" id="IPR036388">
    <property type="entry name" value="WH-like_DNA-bd_sf"/>
</dbReference>
<evidence type="ECO:0000313" key="5">
    <source>
        <dbReference type="EMBL" id="MBN3576970.1"/>
    </source>
</evidence>
<evidence type="ECO:0000256" key="1">
    <source>
        <dbReference type="ARBA" id="ARBA00023015"/>
    </source>
</evidence>
<dbReference type="PANTHER" id="PTHR43132:SF2">
    <property type="entry name" value="ARSENICAL RESISTANCE OPERON REPRESSOR ARSR-RELATED"/>
    <property type="match status" value="1"/>
</dbReference>
<reference evidence="5 6" key="1">
    <citation type="submission" date="2021-02" db="EMBL/GenBank/DDBJ databases">
        <title>Draft Genome Sequences of 5 Vibrio neptunius Strains Isolated From of Bivalve Hatcheries.</title>
        <authorList>
            <person name="Galvis F."/>
            <person name="Barja J.L."/>
            <person name="Lemos M.L."/>
            <person name="Balado M."/>
        </authorList>
    </citation>
    <scope>NUCLEOTIDE SEQUENCE [LARGE SCALE GENOMIC DNA]</scope>
    <source>
        <strain evidence="5 6">PP-145.98</strain>
    </source>
</reference>
<keyword evidence="1" id="KW-0805">Transcription regulation</keyword>
<comment type="caution">
    <text evidence="5">The sequence shown here is derived from an EMBL/GenBank/DDBJ whole genome shotgun (WGS) entry which is preliminary data.</text>
</comment>
<dbReference type="SUPFAM" id="SSF46785">
    <property type="entry name" value="Winged helix' DNA-binding domain"/>
    <property type="match status" value="1"/>
</dbReference>
<protein>
    <submittedName>
        <fullName evidence="5">Winged helix-turn-helix transcriptional regulator</fullName>
    </submittedName>
</protein>
<keyword evidence="3" id="KW-0804">Transcription</keyword>
<keyword evidence="6" id="KW-1185">Reference proteome</keyword>
<dbReference type="Proteomes" id="UP000779070">
    <property type="component" value="Unassembled WGS sequence"/>
</dbReference>
<dbReference type="PANTHER" id="PTHR43132">
    <property type="entry name" value="ARSENICAL RESISTANCE OPERON REPRESSOR ARSR-RELATED"/>
    <property type="match status" value="1"/>
</dbReference>
<proteinExistence type="predicted"/>
<gene>
    <name evidence="5" type="ORF">JYA62_04715</name>
</gene>